<comment type="caution">
    <text evidence="5">The sequence shown here is derived from an EMBL/GenBank/DDBJ whole genome shotgun (WGS) entry which is preliminary data.</text>
</comment>
<evidence type="ECO:0000256" key="1">
    <source>
        <dbReference type="ARBA" id="ARBA00006756"/>
    </source>
</evidence>
<comment type="function">
    <text evidence="3">Component of the exocyst complex.</text>
</comment>
<keyword evidence="2 3" id="KW-0813">Transport</keyword>
<organism evidence="5 6">
    <name type="scientific">Zostera marina</name>
    <name type="common">Eelgrass</name>
    <dbReference type="NCBI Taxonomy" id="29655"/>
    <lineage>
        <taxon>Eukaryota</taxon>
        <taxon>Viridiplantae</taxon>
        <taxon>Streptophyta</taxon>
        <taxon>Embryophyta</taxon>
        <taxon>Tracheophyta</taxon>
        <taxon>Spermatophyta</taxon>
        <taxon>Magnoliopsida</taxon>
        <taxon>Liliopsida</taxon>
        <taxon>Zosteraceae</taxon>
        <taxon>Zostera</taxon>
    </lineage>
</organism>
<gene>
    <name evidence="5" type="ORF">ZOSMA_174G00250</name>
</gene>
<dbReference type="AlphaFoldDB" id="A0A0K9PSA0"/>
<dbReference type="Proteomes" id="UP000036987">
    <property type="component" value="Unassembled WGS sequence"/>
</dbReference>
<sequence length="613" mass="69378">MEATTAAQNLILRWDIVATNENLFDGEHRAEAERYLRAVKDIRQSESSSTTSVGIFLEMAMNRLKAEFRKILVTRLDEVDSDFLESSLSSISLSSSVNGLGDSFSVPDPGISVRNSFDDDVDDEEEEDIYRIFEKELATLDVVDDLRSIAKKMIASDHSQECCQVYCDARKDSIHNCLQLLGITKFDLDEILHKPWETVVVMIPQWIHAFKVCLRVFSSEKRLCDLIFDGLDCDRGSNSMSLSEQSFAETAKGPCYQLLRFAEAISTVEKSSEKLFKIIHIYQALRSVLPDVETIFCGPYCSSINSQVSEILSQLKEIIREIFSEFANDIQRYSENLIPGGTVHPITQYVMNYINLISEYKIVLSDIIISAPSMNDDASSNLEVNLDDDDGERSPVAVHLVRIVALLVAKLDSTSDLYKDPGLKQIFITNNIHYVVKKVKATPVLLEMIGRNYIRRLTGRYRSAATNYHRATWVGVLNCLRDEGIRTKSSTFSSGISKTTLRERFKSFNAAFEESHKTQASWIVPDDGLKEELKIMISERLLPAYLSFFGRYHQFIENGRNSHLYIKYTVDTLEKAIQDFFGGGSSSNSTHSLSHGVTQRRGKFFNLGITRSF</sequence>
<dbReference type="STRING" id="29655.A0A0K9PSA0"/>
<dbReference type="OMA" id="TATHEEC"/>
<dbReference type="GO" id="GO:0006887">
    <property type="term" value="P:exocytosis"/>
    <property type="evidence" value="ECO:0000318"/>
    <property type="project" value="GO_Central"/>
</dbReference>
<keyword evidence="3" id="KW-0653">Protein transport</keyword>
<protein>
    <recommendedName>
        <fullName evidence="3">Exocyst subunit Exo70 family protein</fullName>
    </recommendedName>
</protein>
<evidence type="ECO:0000256" key="3">
    <source>
        <dbReference type="RuleBase" id="RU365026"/>
    </source>
</evidence>
<dbReference type="InterPro" id="IPR046364">
    <property type="entry name" value="Exo70_C"/>
</dbReference>
<dbReference type="SUPFAM" id="SSF74788">
    <property type="entry name" value="Cullin repeat-like"/>
    <property type="match status" value="1"/>
</dbReference>
<dbReference type="Pfam" id="PF03081">
    <property type="entry name" value="Exo70_C"/>
    <property type="match status" value="1"/>
</dbReference>
<evidence type="ECO:0000259" key="4">
    <source>
        <dbReference type="Pfam" id="PF03081"/>
    </source>
</evidence>
<dbReference type="InterPro" id="IPR004140">
    <property type="entry name" value="Exo70"/>
</dbReference>
<comment type="similarity">
    <text evidence="1 3">Belongs to the EXO70 family.</text>
</comment>
<dbReference type="GO" id="GO:0005546">
    <property type="term" value="F:phosphatidylinositol-4,5-bisphosphate binding"/>
    <property type="evidence" value="ECO:0007669"/>
    <property type="project" value="InterPro"/>
</dbReference>
<dbReference type="EMBL" id="LFYR01000655">
    <property type="protein sequence ID" value="KMZ71829.1"/>
    <property type="molecule type" value="Genomic_DNA"/>
</dbReference>
<dbReference type="GO" id="GO:0000145">
    <property type="term" value="C:exocyst"/>
    <property type="evidence" value="ECO:0000318"/>
    <property type="project" value="GO_Central"/>
</dbReference>
<reference evidence="6" key="1">
    <citation type="journal article" date="2016" name="Nature">
        <title>The genome of the seagrass Zostera marina reveals angiosperm adaptation to the sea.</title>
        <authorList>
            <person name="Olsen J.L."/>
            <person name="Rouze P."/>
            <person name="Verhelst B."/>
            <person name="Lin Y.-C."/>
            <person name="Bayer T."/>
            <person name="Collen J."/>
            <person name="Dattolo E."/>
            <person name="De Paoli E."/>
            <person name="Dittami S."/>
            <person name="Maumus F."/>
            <person name="Michel G."/>
            <person name="Kersting A."/>
            <person name="Lauritano C."/>
            <person name="Lohaus R."/>
            <person name="Toepel M."/>
            <person name="Tonon T."/>
            <person name="Vanneste K."/>
            <person name="Amirebrahimi M."/>
            <person name="Brakel J."/>
            <person name="Bostroem C."/>
            <person name="Chovatia M."/>
            <person name="Grimwood J."/>
            <person name="Jenkins J.W."/>
            <person name="Jueterbock A."/>
            <person name="Mraz A."/>
            <person name="Stam W.T."/>
            <person name="Tice H."/>
            <person name="Bornberg-Bauer E."/>
            <person name="Green P.J."/>
            <person name="Pearson G.A."/>
            <person name="Procaccini G."/>
            <person name="Duarte C.M."/>
            <person name="Schmutz J."/>
            <person name="Reusch T.B.H."/>
            <person name="Van de Peer Y."/>
        </authorList>
    </citation>
    <scope>NUCLEOTIDE SEQUENCE [LARGE SCALE GENOMIC DNA]</scope>
    <source>
        <strain evidence="6">cv. Finnish</strain>
    </source>
</reference>
<proteinExistence type="inferred from homology"/>
<name>A0A0K9PSA0_ZOSMR</name>
<keyword evidence="3" id="KW-0268">Exocytosis</keyword>
<dbReference type="GO" id="GO:0015031">
    <property type="term" value="P:protein transport"/>
    <property type="evidence" value="ECO:0007669"/>
    <property type="project" value="UniProtKB-KW"/>
</dbReference>
<dbReference type="PANTHER" id="PTHR12542:SF7">
    <property type="entry name" value="EXOCYST SUBUNIT EXO70 FAMILY PROTEIN"/>
    <property type="match status" value="1"/>
</dbReference>
<accession>A0A0K9PSA0</accession>
<dbReference type="Gene3D" id="1.20.1280.170">
    <property type="entry name" value="Exocyst complex component Exo70"/>
    <property type="match status" value="1"/>
</dbReference>
<evidence type="ECO:0000256" key="2">
    <source>
        <dbReference type="ARBA" id="ARBA00022448"/>
    </source>
</evidence>
<dbReference type="InterPro" id="IPR016159">
    <property type="entry name" value="Cullin_repeat-like_dom_sf"/>
</dbReference>
<dbReference type="OrthoDB" id="1922221at2759"/>
<dbReference type="PANTHER" id="PTHR12542">
    <property type="entry name" value="EXOCYST COMPLEX PROTEIN EXO70"/>
    <property type="match status" value="1"/>
</dbReference>
<feature type="domain" description="Exocyst complex subunit Exo70 C-terminal" evidence="4">
    <location>
        <begin position="205"/>
        <end position="579"/>
    </location>
</feature>
<evidence type="ECO:0000313" key="5">
    <source>
        <dbReference type="EMBL" id="KMZ71829.1"/>
    </source>
</evidence>
<dbReference type="Pfam" id="PF20669">
    <property type="entry name" value="Exo70_N"/>
    <property type="match status" value="1"/>
</dbReference>
<keyword evidence="6" id="KW-1185">Reference proteome</keyword>
<evidence type="ECO:0000313" key="6">
    <source>
        <dbReference type="Proteomes" id="UP000036987"/>
    </source>
</evidence>